<organism evidence="9 10">
    <name type="scientific">Necator americanus</name>
    <name type="common">Human hookworm</name>
    <dbReference type="NCBI Taxonomy" id="51031"/>
    <lineage>
        <taxon>Eukaryota</taxon>
        <taxon>Metazoa</taxon>
        <taxon>Ecdysozoa</taxon>
        <taxon>Nematoda</taxon>
        <taxon>Chromadorea</taxon>
        <taxon>Rhabditida</taxon>
        <taxon>Rhabditina</taxon>
        <taxon>Rhabditomorpha</taxon>
        <taxon>Strongyloidea</taxon>
        <taxon>Ancylostomatidae</taxon>
        <taxon>Bunostominae</taxon>
        <taxon>Necator</taxon>
    </lineage>
</organism>
<evidence type="ECO:0000256" key="3">
    <source>
        <dbReference type="ARBA" id="ARBA00022475"/>
    </source>
</evidence>
<keyword evidence="3 7" id="KW-1003">Cell membrane</keyword>
<dbReference type="PANTHER" id="PTHR13084">
    <property type="entry name" value="T-CELL LYMPHOMA BREAKPOINT-ASSOCIATED TARGET 1-RELATED"/>
    <property type="match status" value="1"/>
</dbReference>
<reference evidence="9 10" key="1">
    <citation type="submission" date="2023-08" db="EMBL/GenBank/DDBJ databases">
        <title>A Necator americanus chromosomal reference genome.</title>
        <authorList>
            <person name="Ilik V."/>
            <person name="Petrzelkova K.J."/>
            <person name="Pardy F."/>
            <person name="Fuh T."/>
            <person name="Niatou-Singa F.S."/>
            <person name="Gouil Q."/>
            <person name="Baker L."/>
            <person name="Ritchie M.E."/>
            <person name="Jex A.R."/>
            <person name="Gazzola D."/>
            <person name="Li H."/>
            <person name="Toshio Fujiwara R."/>
            <person name="Zhan B."/>
            <person name="Aroian R.V."/>
            <person name="Pafco B."/>
            <person name="Schwarz E.M."/>
        </authorList>
    </citation>
    <scope>NUCLEOTIDE SEQUENCE [LARGE SCALE GENOMIC DNA]</scope>
    <source>
        <strain evidence="9 10">Aroian</strain>
        <tissue evidence="9">Whole animal</tissue>
    </source>
</reference>
<evidence type="ECO:0000256" key="7">
    <source>
        <dbReference type="RuleBase" id="RU368041"/>
    </source>
</evidence>
<feature type="region of interest" description="Disordered" evidence="8">
    <location>
        <begin position="402"/>
        <end position="436"/>
    </location>
</feature>
<evidence type="ECO:0000313" key="9">
    <source>
        <dbReference type="EMBL" id="KAK6738461.1"/>
    </source>
</evidence>
<feature type="transmembrane region" description="Helical" evidence="7">
    <location>
        <begin position="30"/>
        <end position="49"/>
    </location>
</feature>
<feature type="transmembrane region" description="Helical" evidence="7">
    <location>
        <begin position="56"/>
        <end position="81"/>
    </location>
</feature>
<dbReference type="EMBL" id="JAVFWL010000002">
    <property type="protein sequence ID" value="KAK6738461.1"/>
    <property type="molecule type" value="Genomic_DNA"/>
</dbReference>
<evidence type="ECO:0000256" key="5">
    <source>
        <dbReference type="ARBA" id="ARBA00022989"/>
    </source>
</evidence>
<comment type="similarity">
    <text evidence="2 7">Belongs to the NKAIN family.</text>
</comment>
<evidence type="ECO:0000313" key="10">
    <source>
        <dbReference type="Proteomes" id="UP001303046"/>
    </source>
</evidence>
<evidence type="ECO:0000256" key="6">
    <source>
        <dbReference type="ARBA" id="ARBA00023136"/>
    </source>
</evidence>
<evidence type="ECO:0000256" key="1">
    <source>
        <dbReference type="ARBA" id="ARBA00004651"/>
    </source>
</evidence>
<feature type="compositionally biased region" description="Polar residues" evidence="8">
    <location>
        <begin position="255"/>
        <end position="267"/>
    </location>
</feature>
<evidence type="ECO:0000256" key="4">
    <source>
        <dbReference type="ARBA" id="ARBA00022692"/>
    </source>
</evidence>
<keyword evidence="4 7" id="KW-0812">Transmembrane</keyword>
<comment type="caution">
    <text evidence="9">The sequence shown here is derived from an EMBL/GenBank/DDBJ whole genome shotgun (WGS) entry which is preliminary data.</text>
</comment>
<name>A0ABR1CMT1_NECAM</name>
<dbReference type="Proteomes" id="UP001303046">
    <property type="component" value="Unassembled WGS sequence"/>
</dbReference>
<dbReference type="Pfam" id="PF05640">
    <property type="entry name" value="NKAIN"/>
    <property type="match status" value="1"/>
</dbReference>
<comment type="subcellular location">
    <subcellularLocation>
        <location evidence="1 7">Cell membrane</location>
        <topology evidence="1 7">Multi-pass membrane protein</topology>
    </subcellularLocation>
</comment>
<keyword evidence="6 7" id="KW-0472">Membrane</keyword>
<accession>A0ABR1CMT1</accession>
<feature type="transmembrane region" description="Helical" evidence="7">
    <location>
        <begin position="138"/>
        <end position="157"/>
    </location>
</feature>
<sequence length="521" mass="58687">MSASIWLIVTLTFWLLITIARQVFDLIGKLWIPVGFNLLQILCCITGLFGVCQKRVFLLVALTISTVISICQNVLIFLWYIGIFGDISRPVLSAGLPYSYSFFLRHTPYCGAHFDLQKSKWVQSPCILPYNQIEAGQALLHVILAAITMILSIIVILERRREKDRPKMPLPVQYAQIKRHHRPTTSSLNDIRSGYTNSSYDDMRTVALPEHRIPPYPYERNNRNKRARIRPNSMPQPHFDQYSSVKSIDKDDIQPQPQTLRSSTTVNGRFRKSSEQPRRASMHEELRGYDGPNEEEFGKISGTMTSLVSFDPKSRTLLRVREHRESDDDEAEGYCQIGKQTSMDSGLYERIRDKGTGKSRDRLNSVASQTLAESGNSQESVPSFVAPNFHNEETPHDVIVQDVSSSDSGFPGSTGSDWPAASSPPRPGRWQSDPAPSWQMAKKSMISNLPGFKLVTDEERFSAAAAGTDPPQYKSNFRVEIIEEDRTIAVGHYHSINEFQLTDDPKPKQTVPVITGAGLLV</sequence>
<dbReference type="InterPro" id="IPR008516">
    <property type="entry name" value="Na/K-Atpase_Interacting"/>
</dbReference>
<keyword evidence="5 7" id="KW-1133">Transmembrane helix</keyword>
<keyword evidence="10" id="KW-1185">Reference proteome</keyword>
<proteinExistence type="inferred from homology"/>
<feature type="compositionally biased region" description="Basic and acidic residues" evidence="8">
    <location>
        <begin position="347"/>
        <end position="363"/>
    </location>
</feature>
<feature type="compositionally biased region" description="Polar residues" evidence="8">
    <location>
        <begin position="365"/>
        <end position="381"/>
    </location>
</feature>
<feature type="region of interest" description="Disordered" evidence="8">
    <location>
        <begin position="345"/>
        <end position="381"/>
    </location>
</feature>
<feature type="region of interest" description="Disordered" evidence="8">
    <location>
        <begin position="211"/>
        <end position="294"/>
    </location>
</feature>
<gene>
    <name evidence="9" type="primary">Necator_chrII.g8312</name>
    <name evidence="9" type="ORF">RB195_020518</name>
</gene>
<protein>
    <recommendedName>
        <fullName evidence="7">Sodium/potassium-transporting ATPase subunit beta-1-interacting protein</fullName>
        <shortName evidence="7">Na(+)/K(+)-transporting ATPase subunit beta-1-interacting protein</shortName>
    </recommendedName>
</protein>
<feature type="compositionally biased region" description="Basic and acidic residues" evidence="8">
    <location>
        <begin position="272"/>
        <end position="288"/>
    </location>
</feature>
<evidence type="ECO:0000256" key="2">
    <source>
        <dbReference type="ARBA" id="ARBA00006364"/>
    </source>
</evidence>
<dbReference type="PANTHER" id="PTHR13084:SF6">
    <property type="entry name" value="SODIUM_POTASSIUM-TRANSPORTING ATPASE SUBUNIT BETA-1-INTERACTING PROTEIN"/>
    <property type="match status" value="1"/>
</dbReference>
<evidence type="ECO:0000256" key="8">
    <source>
        <dbReference type="SAM" id="MobiDB-lite"/>
    </source>
</evidence>